<evidence type="ECO:0000313" key="2">
    <source>
        <dbReference type="Proteomes" id="UP000593579"/>
    </source>
</evidence>
<dbReference type="OrthoDB" id="10431091at2759"/>
<dbReference type="Proteomes" id="UP000593579">
    <property type="component" value="Unassembled WGS sequence"/>
</dbReference>
<protein>
    <submittedName>
        <fullName evidence="1">Uncharacterized protein</fullName>
    </submittedName>
</protein>
<dbReference type="AlphaFoldDB" id="A0A7J9D491"/>
<reference evidence="1 2" key="1">
    <citation type="journal article" date="2019" name="Genome Biol. Evol.">
        <title>Insights into the evolution of the New World diploid cottons (Gossypium, subgenus Houzingenia) based on genome sequencing.</title>
        <authorList>
            <person name="Grover C.E."/>
            <person name="Arick M.A. 2nd"/>
            <person name="Thrash A."/>
            <person name="Conover J.L."/>
            <person name="Sanders W.S."/>
            <person name="Peterson D.G."/>
            <person name="Frelichowski J.E."/>
            <person name="Scheffler J.A."/>
            <person name="Scheffler B.E."/>
            <person name="Wendel J.F."/>
        </authorList>
    </citation>
    <scope>NUCLEOTIDE SEQUENCE [LARGE SCALE GENOMIC DNA]</scope>
    <source>
        <strain evidence="1">5</strain>
        <tissue evidence="1">Leaf</tissue>
    </source>
</reference>
<evidence type="ECO:0000313" key="1">
    <source>
        <dbReference type="EMBL" id="MBA0755529.1"/>
    </source>
</evidence>
<organism evidence="1 2">
    <name type="scientific">Gossypium gossypioides</name>
    <name type="common">Mexican cotton</name>
    <name type="synonym">Selera gossypioides</name>
    <dbReference type="NCBI Taxonomy" id="34282"/>
    <lineage>
        <taxon>Eukaryota</taxon>
        <taxon>Viridiplantae</taxon>
        <taxon>Streptophyta</taxon>
        <taxon>Embryophyta</taxon>
        <taxon>Tracheophyta</taxon>
        <taxon>Spermatophyta</taxon>
        <taxon>Magnoliopsida</taxon>
        <taxon>eudicotyledons</taxon>
        <taxon>Gunneridae</taxon>
        <taxon>Pentapetalae</taxon>
        <taxon>rosids</taxon>
        <taxon>malvids</taxon>
        <taxon>Malvales</taxon>
        <taxon>Malvaceae</taxon>
        <taxon>Malvoideae</taxon>
        <taxon>Gossypium</taxon>
    </lineage>
</organism>
<accession>A0A7J9D491</accession>
<comment type="caution">
    <text evidence="1">The sequence shown here is derived from an EMBL/GenBank/DDBJ whole genome shotgun (WGS) entry which is preliminary data.</text>
</comment>
<sequence length="61" mass="6638">MEDVSLSLDLEGKFAMKKVKLGPMRLKLSEASELAKLSTRLPPMGEVGGVSDFKGKEVMQV</sequence>
<dbReference type="EMBL" id="JABEZY010270462">
    <property type="protein sequence ID" value="MBA0755529.1"/>
    <property type="molecule type" value="Genomic_DNA"/>
</dbReference>
<keyword evidence="2" id="KW-1185">Reference proteome</keyword>
<proteinExistence type="predicted"/>
<name>A0A7J9D491_GOSGO</name>
<gene>
    <name evidence="1" type="ORF">Gogos_022115</name>
</gene>